<sequence>MEGRIKELLMPVQEAVEGSWFAKLMLLVLLSKAPEPSPLVILLAAIMVWSPPESLWLAVIDFMPKLAIPSVDPTGQGVTVALALWAMFVVTYFTNGTLLLAVEKLFPQLVGDYRIQTLKSSSRPTMSALWQNLARTSFVVLPLLLAALIPVWQRLRMPSVLPGPWEMFVHIGFGVIVNEVLFFYGHWLMHANKFLYRPGIPSGGLLGDIAARKLMSVSRYCIEEVDGKGLGIIAKLSLEAGDLVFAETPQLTFETDSSQSMQKVKEEFQRMPSTVKEEIMSLEDAWSSRGRKTLRGIIETNGIECEATGRSSNTKAVCLNLSRLNHSCNANCDYSWNERDQQMEIYAQTAISEGQLAVSLQLQQMFHALAFCEKLRIAKKLLKLYKEEDFAMKSYKLEACQFGYDSALELGDIDTAPRFARLGLRCSLICHGRNHDTTKEWMDAVQAWGS</sequence>
<evidence type="ECO:0000259" key="2">
    <source>
        <dbReference type="PROSITE" id="PS50280"/>
    </source>
</evidence>
<dbReference type="PANTHER" id="PTHR47332">
    <property type="entry name" value="SET DOMAIN-CONTAINING PROTEIN 5"/>
    <property type="match status" value="1"/>
</dbReference>
<feature type="transmembrane region" description="Helical" evidence="1">
    <location>
        <begin position="39"/>
        <end position="60"/>
    </location>
</feature>
<evidence type="ECO:0000313" key="3">
    <source>
        <dbReference type="EMBL" id="CAE7665404.1"/>
    </source>
</evidence>
<feature type="transmembrane region" description="Helical" evidence="1">
    <location>
        <begin position="133"/>
        <end position="155"/>
    </location>
</feature>
<dbReference type="PANTHER" id="PTHR47332:SF4">
    <property type="entry name" value="SET DOMAIN-CONTAINING PROTEIN 5"/>
    <property type="match status" value="1"/>
</dbReference>
<comment type="caution">
    <text evidence="3">The sequence shown here is derived from an EMBL/GenBank/DDBJ whole genome shotgun (WGS) entry which is preliminary data.</text>
</comment>
<dbReference type="Gene3D" id="2.170.270.10">
    <property type="entry name" value="SET domain"/>
    <property type="match status" value="1"/>
</dbReference>
<feature type="transmembrane region" description="Helical" evidence="1">
    <location>
        <begin position="167"/>
        <end position="187"/>
    </location>
</feature>
<keyword evidence="4" id="KW-1185">Reference proteome</keyword>
<feature type="domain" description="SET" evidence="2">
    <location>
        <begin position="213"/>
        <end position="361"/>
    </location>
</feature>
<gene>
    <name evidence="3" type="primary">set5</name>
    <name evidence="3" type="ORF">SNEC2469_LOCUS18991</name>
</gene>
<protein>
    <submittedName>
        <fullName evidence="3">Set5 protein</fullName>
    </submittedName>
</protein>
<dbReference type="EMBL" id="CAJNJA010032252">
    <property type="protein sequence ID" value="CAE7665404.1"/>
    <property type="molecule type" value="Genomic_DNA"/>
</dbReference>
<name>A0A812WES0_9DINO</name>
<dbReference type="SUPFAM" id="SSF82199">
    <property type="entry name" value="SET domain"/>
    <property type="match status" value="1"/>
</dbReference>
<accession>A0A812WES0</accession>
<dbReference type="InterPro" id="IPR053185">
    <property type="entry name" value="SET_domain_protein"/>
</dbReference>
<feature type="transmembrane region" description="Helical" evidence="1">
    <location>
        <begin position="80"/>
        <end position="102"/>
    </location>
</feature>
<dbReference type="AlphaFoldDB" id="A0A812WES0"/>
<dbReference type="OrthoDB" id="265717at2759"/>
<dbReference type="InterPro" id="IPR046341">
    <property type="entry name" value="SET_dom_sf"/>
</dbReference>
<evidence type="ECO:0000256" key="1">
    <source>
        <dbReference type="SAM" id="Phobius"/>
    </source>
</evidence>
<keyword evidence="1" id="KW-1133">Transmembrane helix</keyword>
<keyword evidence="1" id="KW-0472">Membrane</keyword>
<keyword evidence="1" id="KW-0812">Transmembrane</keyword>
<dbReference type="PROSITE" id="PS50280">
    <property type="entry name" value="SET"/>
    <property type="match status" value="1"/>
</dbReference>
<dbReference type="Pfam" id="PF00856">
    <property type="entry name" value="SET"/>
    <property type="match status" value="1"/>
</dbReference>
<organism evidence="3 4">
    <name type="scientific">Symbiodinium necroappetens</name>
    <dbReference type="NCBI Taxonomy" id="1628268"/>
    <lineage>
        <taxon>Eukaryota</taxon>
        <taxon>Sar</taxon>
        <taxon>Alveolata</taxon>
        <taxon>Dinophyceae</taxon>
        <taxon>Suessiales</taxon>
        <taxon>Symbiodiniaceae</taxon>
        <taxon>Symbiodinium</taxon>
    </lineage>
</organism>
<reference evidence="3" key="1">
    <citation type="submission" date="2021-02" db="EMBL/GenBank/DDBJ databases">
        <authorList>
            <person name="Dougan E. K."/>
            <person name="Rhodes N."/>
            <person name="Thang M."/>
            <person name="Chan C."/>
        </authorList>
    </citation>
    <scope>NUCLEOTIDE SEQUENCE</scope>
</reference>
<evidence type="ECO:0000313" key="4">
    <source>
        <dbReference type="Proteomes" id="UP000601435"/>
    </source>
</evidence>
<dbReference type="InterPro" id="IPR001214">
    <property type="entry name" value="SET_dom"/>
</dbReference>
<proteinExistence type="predicted"/>
<dbReference type="Proteomes" id="UP000601435">
    <property type="component" value="Unassembled WGS sequence"/>
</dbReference>